<evidence type="ECO:0000256" key="1">
    <source>
        <dbReference type="SAM" id="MobiDB-lite"/>
    </source>
</evidence>
<dbReference type="OrthoDB" id="121042at2759"/>
<feature type="compositionally biased region" description="Basic and acidic residues" evidence="1">
    <location>
        <begin position="70"/>
        <end position="89"/>
    </location>
</feature>
<sequence length="89" mass="9795">MSIDAHSGIHYALLGRCRYIDALKWFRDEGEAQFPSIALLARIHLGNISSSGSHERTSGKTAAAAGQQGRSREDEAGRAQDDRLKKEKK</sequence>
<comment type="caution">
    <text evidence="2">The sequence shown here is derived from an EMBL/GenBank/DDBJ whole genome shotgun (WGS) entry which is preliminary data.</text>
</comment>
<reference evidence="2" key="1">
    <citation type="submission" date="2021-01" db="EMBL/GenBank/DDBJ databases">
        <title>Phytophthora aleatoria, a newly-described species from Pinus radiata is distinct from Phytophthora cactorum isolates based on comparative genomics.</title>
        <authorList>
            <person name="Mcdougal R."/>
            <person name="Panda P."/>
            <person name="Williams N."/>
            <person name="Studholme D.J."/>
        </authorList>
    </citation>
    <scope>NUCLEOTIDE SEQUENCE</scope>
    <source>
        <strain evidence="2">NZFS 3830</strain>
    </source>
</reference>
<dbReference type="AlphaFoldDB" id="A0A8T1UQK3"/>
<proteinExistence type="predicted"/>
<protein>
    <submittedName>
        <fullName evidence="2">Uncharacterized protein</fullName>
    </submittedName>
</protein>
<dbReference type="EMBL" id="JAENGZ010000204">
    <property type="protein sequence ID" value="KAG6965465.1"/>
    <property type="molecule type" value="Genomic_DNA"/>
</dbReference>
<organism evidence="2 3">
    <name type="scientific">Phytophthora cactorum</name>
    <dbReference type="NCBI Taxonomy" id="29920"/>
    <lineage>
        <taxon>Eukaryota</taxon>
        <taxon>Sar</taxon>
        <taxon>Stramenopiles</taxon>
        <taxon>Oomycota</taxon>
        <taxon>Peronosporomycetes</taxon>
        <taxon>Peronosporales</taxon>
        <taxon>Peronosporaceae</taxon>
        <taxon>Phytophthora</taxon>
    </lineage>
</organism>
<gene>
    <name evidence="2" type="ORF">JG687_00005418</name>
</gene>
<name>A0A8T1UQK3_9STRA</name>
<feature type="region of interest" description="Disordered" evidence="1">
    <location>
        <begin position="49"/>
        <end position="89"/>
    </location>
</feature>
<accession>A0A8T1UQK3</accession>
<evidence type="ECO:0000313" key="3">
    <source>
        <dbReference type="Proteomes" id="UP000688947"/>
    </source>
</evidence>
<evidence type="ECO:0000313" key="2">
    <source>
        <dbReference type="EMBL" id="KAG6965465.1"/>
    </source>
</evidence>
<dbReference type="Proteomes" id="UP000688947">
    <property type="component" value="Unassembled WGS sequence"/>
</dbReference>